<comment type="caution">
    <text evidence="3">The sequence shown here is derived from an EMBL/GenBank/DDBJ whole genome shotgun (WGS) entry which is preliminary data.</text>
</comment>
<sequence>KTNFPDQIIVSNLTSGKYKFQLTVTDSIGQADSTMVTVLVLTPEESEHHCMVPKKAGPCRGSFPRWHYNAASGECEQFIFGGCLPNKNNYVDKKECMDACQGTGSCIFFYSCIF</sequence>
<dbReference type="SMART" id="SM00131">
    <property type="entry name" value="KU"/>
    <property type="match status" value="1"/>
</dbReference>
<dbReference type="PANTHER" id="PTHR46750">
    <property type="entry name" value="KUNITZ-TYPE PROTEASE INHIBITOR 1"/>
    <property type="match status" value="1"/>
</dbReference>
<name>A0ABV0QT64_9TELE</name>
<dbReference type="PROSITE" id="PS50279">
    <property type="entry name" value="BPTI_KUNITZ_2"/>
    <property type="match status" value="1"/>
</dbReference>
<keyword evidence="1" id="KW-1015">Disulfide bond</keyword>
<evidence type="ECO:0000313" key="3">
    <source>
        <dbReference type="EMBL" id="MEQ2198672.1"/>
    </source>
</evidence>
<reference evidence="3 4" key="1">
    <citation type="submission" date="2021-06" db="EMBL/GenBank/DDBJ databases">
        <authorList>
            <person name="Palmer J.M."/>
        </authorList>
    </citation>
    <scope>NUCLEOTIDE SEQUENCE [LARGE SCALE GENOMIC DNA]</scope>
    <source>
        <strain evidence="3 4">XC_2019</strain>
        <tissue evidence="3">Muscle</tissue>
    </source>
</reference>
<feature type="domain" description="BPTI/Kunitz inhibitor" evidence="2">
    <location>
        <begin position="50"/>
        <end position="100"/>
    </location>
</feature>
<dbReference type="Pfam" id="PF22352">
    <property type="entry name" value="K319L-like_PKD"/>
    <property type="match status" value="1"/>
</dbReference>
<evidence type="ECO:0000256" key="1">
    <source>
        <dbReference type="ARBA" id="ARBA00023157"/>
    </source>
</evidence>
<accession>A0ABV0QT64</accession>
<organism evidence="3 4">
    <name type="scientific">Xenoophorus captivus</name>
    <dbReference type="NCBI Taxonomy" id="1517983"/>
    <lineage>
        <taxon>Eukaryota</taxon>
        <taxon>Metazoa</taxon>
        <taxon>Chordata</taxon>
        <taxon>Craniata</taxon>
        <taxon>Vertebrata</taxon>
        <taxon>Euteleostomi</taxon>
        <taxon>Actinopterygii</taxon>
        <taxon>Neopterygii</taxon>
        <taxon>Teleostei</taxon>
        <taxon>Neoteleostei</taxon>
        <taxon>Acanthomorphata</taxon>
        <taxon>Ovalentaria</taxon>
        <taxon>Atherinomorphae</taxon>
        <taxon>Cyprinodontiformes</taxon>
        <taxon>Goodeidae</taxon>
        <taxon>Xenoophorus</taxon>
    </lineage>
</organism>
<dbReference type="EMBL" id="JAHRIN010020204">
    <property type="protein sequence ID" value="MEQ2198672.1"/>
    <property type="molecule type" value="Genomic_DNA"/>
</dbReference>
<dbReference type="InterPro" id="IPR013783">
    <property type="entry name" value="Ig-like_fold"/>
</dbReference>
<feature type="non-terminal residue" evidence="3">
    <location>
        <position position="1"/>
    </location>
</feature>
<evidence type="ECO:0000259" key="2">
    <source>
        <dbReference type="PROSITE" id="PS50279"/>
    </source>
</evidence>
<dbReference type="InterPro" id="IPR020901">
    <property type="entry name" value="Prtase_inh_Kunz-CS"/>
</dbReference>
<dbReference type="PROSITE" id="PS00280">
    <property type="entry name" value="BPTI_KUNITZ_1"/>
    <property type="match status" value="1"/>
</dbReference>
<dbReference type="SUPFAM" id="SSF57362">
    <property type="entry name" value="BPTI-like"/>
    <property type="match status" value="1"/>
</dbReference>
<dbReference type="InterPro" id="IPR002223">
    <property type="entry name" value="Kunitz_BPTI"/>
</dbReference>
<dbReference type="Gene3D" id="4.10.410.10">
    <property type="entry name" value="Pancreatic trypsin inhibitor Kunitz domain"/>
    <property type="match status" value="1"/>
</dbReference>
<dbReference type="Proteomes" id="UP001434883">
    <property type="component" value="Unassembled WGS sequence"/>
</dbReference>
<proteinExistence type="predicted"/>
<dbReference type="InterPro" id="IPR036880">
    <property type="entry name" value="Kunitz_BPTI_sf"/>
</dbReference>
<gene>
    <name evidence="3" type="ORF">XENOCAPTIV_016373</name>
</gene>
<protein>
    <recommendedName>
        <fullName evidence="2">BPTI/Kunitz inhibitor domain-containing protein</fullName>
    </recommendedName>
</protein>
<dbReference type="Gene3D" id="2.60.40.10">
    <property type="entry name" value="Immunoglobulins"/>
    <property type="match status" value="1"/>
</dbReference>
<dbReference type="Pfam" id="PF00014">
    <property type="entry name" value="Kunitz_BPTI"/>
    <property type="match status" value="1"/>
</dbReference>
<keyword evidence="4" id="KW-1185">Reference proteome</keyword>
<dbReference type="PRINTS" id="PR00759">
    <property type="entry name" value="BASICPTASE"/>
</dbReference>
<evidence type="ECO:0000313" key="4">
    <source>
        <dbReference type="Proteomes" id="UP001434883"/>
    </source>
</evidence>
<dbReference type="CDD" id="cd22623">
    <property type="entry name" value="Kunitz_HAI1_1-like"/>
    <property type="match status" value="1"/>
</dbReference>
<dbReference type="PANTHER" id="PTHR46750:SF1">
    <property type="entry name" value="KUNITZ-TYPE PROTEASE INHIBITOR 1"/>
    <property type="match status" value="1"/>
</dbReference>